<dbReference type="AlphaFoldDB" id="A0A561UBS6"/>
<dbReference type="OrthoDB" id="4803789at2"/>
<dbReference type="EMBL" id="VIWT01000001">
    <property type="protein sequence ID" value="TWF96805.1"/>
    <property type="molecule type" value="Genomic_DNA"/>
</dbReference>
<evidence type="ECO:0000313" key="2">
    <source>
        <dbReference type="Proteomes" id="UP000317940"/>
    </source>
</evidence>
<dbReference type="Proteomes" id="UP000317940">
    <property type="component" value="Unassembled WGS sequence"/>
</dbReference>
<protein>
    <submittedName>
        <fullName evidence="1">Uncharacterized protein</fullName>
    </submittedName>
</protein>
<organism evidence="1 2">
    <name type="scientific">Kitasatospora viridis</name>
    <dbReference type="NCBI Taxonomy" id="281105"/>
    <lineage>
        <taxon>Bacteria</taxon>
        <taxon>Bacillati</taxon>
        <taxon>Actinomycetota</taxon>
        <taxon>Actinomycetes</taxon>
        <taxon>Kitasatosporales</taxon>
        <taxon>Streptomycetaceae</taxon>
        <taxon>Kitasatospora</taxon>
    </lineage>
</organism>
<accession>A0A561UBS6</accession>
<gene>
    <name evidence="1" type="ORF">FHX73_11578</name>
</gene>
<proteinExistence type="predicted"/>
<sequence>MSDRNFRVTVRGAFDGLTTEQRAELLAAAKEHDVLFASYTREGHLSYDLAARADFTFRFLESGSADEDIVPATTRAEQTAQAWLTERGYGYKNLRSVAEDMSKAALSKRQRKAQAQG</sequence>
<dbReference type="Pfam" id="PF19707">
    <property type="entry name" value="DUF6204"/>
    <property type="match status" value="1"/>
</dbReference>
<dbReference type="InterPro" id="IPR045778">
    <property type="entry name" value="DUF6204"/>
</dbReference>
<dbReference type="RefSeq" id="WP_145903110.1">
    <property type="nucleotide sequence ID" value="NZ_BAAAMZ010000004.1"/>
</dbReference>
<evidence type="ECO:0000313" key="1">
    <source>
        <dbReference type="EMBL" id="TWF96805.1"/>
    </source>
</evidence>
<name>A0A561UBS6_9ACTN</name>
<comment type="caution">
    <text evidence="1">The sequence shown here is derived from an EMBL/GenBank/DDBJ whole genome shotgun (WGS) entry which is preliminary data.</text>
</comment>
<reference evidence="1 2" key="1">
    <citation type="submission" date="2019-06" db="EMBL/GenBank/DDBJ databases">
        <title>Sequencing the genomes of 1000 actinobacteria strains.</title>
        <authorList>
            <person name="Klenk H.-P."/>
        </authorList>
    </citation>
    <scope>NUCLEOTIDE SEQUENCE [LARGE SCALE GENOMIC DNA]</scope>
    <source>
        <strain evidence="1 2">DSM 44826</strain>
    </source>
</reference>
<keyword evidence="2" id="KW-1185">Reference proteome</keyword>